<evidence type="ECO:0000313" key="2">
    <source>
        <dbReference type="EnsemblPlants" id="KRG89548"/>
    </source>
</evidence>
<dbReference type="EMBL" id="CM000853">
    <property type="protein sequence ID" value="KRG89548.1"/>
    <property type="molecule type" value="Genomic_DNA"/>
</dbReference>
<organism evidence="2">
    <name type="scientific">Glycine max</name>
    <name type="common">Soybean</name>
    <name type="synonym">Glycine hispida</name>
    <dbReference type="NCBI Taxonomy" id="3847"/>
    <lineage>
        <taxon>Eukaryota</taxon>
        <taxon>Viridiplantae</taxon>
        <taxon>Streptophyta</taxon>
        <taxon>Embryophyta</taxon>
        <taxon>Tracheophyta</taxon>
        <taxon>Spermatophyta</taxon>
        <taxon>Magnoliopsida</taxon>
        <taxon>eudicotyledons</taxon>
        <taxon>Gunneridae</taxon>
        <taxon>Pentapetalae</taxon>
        <taxon>rosids</taxon>
        <taxon>fabids</taxon>
        <taxon>Fabales</taxon>
        <taxon>Fabaceae</taxon>
        <taxon>Papilionoideae</taxon>
        <taxon>50 kb inversion clade</taxon>
        <taxon>NPAAA clade</taxon>
        <taxon>indigoferoid/millettioid clade</taxon>
        <taxon>Phaseoleae</taxon>
        <taxon>Glycine</taxon>
        <taxon>Glycine subgen. Soja</taxon>
    </lineage>
</organism>
<proteinExistence type="predicted"/>
<dbReference type="Gramene" id="KRG89548">
    <property type="protein sequence ID" value="KRG89548"/>
    <property type="gene ID" value="GLYMA_20G030900"/>
</dbReference>
<dbReference type="PaxDb" id="3847-GLYMA20G03875.1"/>
<evidence type="ECO:0000313" key="3">
    <source>
        <dbReference type="Proteomes" id="UP000008827"/>
    </source>
</evidence>
<protein>
    <submittedName>
        <fullName evidence="1 2">Uncharacterized protein</fullName>
    </submittedName>
</protein>
<accession>K7N141</accession>
<evidence type="ECO:0000313" key="1">
    <source>
        <dbReference type="EMBL" id="KRG89548.1"/>
    </source>
</evidence>
<dbReference type="InParanoid" id="K7N141"/>
<dbReference type="AlphaFoldDB" id="K7N141"/>
<dbReference type="HOGENOM" id="CLU_2642964_0_0_1"/>
<reference evidence="2" key="2">
    <citation type="submission" date="2018-02" db="UniProtKB">
        <authorList>
            <consortium name="EnsemblPlants"/>
        </authorList>
    </citation>
    <scope>IDENTIFICATION</scope>
    <source>
        <strain evidence="2">Williams 82</strain>
    </source>
</reference>
<gene>
    <name evidence="1" type="ORF">GLYMA_20G030900</name>
</gene>
<reference evidence="1 2" key="1">
    <citation type="journal article" date="2010" name="Nature">
        <title>Genome sequence of the palaeopolyploid soybean.</title>
        <authorList>
            <person name="Schmutz J."/>
            <person name="Cannon S.B."/>
            <person name="Schlueter J."/>
            <person name="Ma J."/>
            <person name="Mitros T."/>
            <person name="Nelson W."/>
            <person name="Hyten D.L."/>
            <person name="Song Q."/>
            <person name="Thelen J.J."/>
            <person name="Cheng J."/>
            <person name="Xu D."/>
            <person name="Hellsten U."/>
            <person name="May G.D."/>
            <person name="Yu Y."/>
            <person name="Sakurai T."/>
            <person name="Umezawa T."/>
            <person name="Bhattacharyya M.K."/>
            <person name="Sandhu D."/>
            <person name="Valliyodan B."/>
            <person name="Lindquist E."/>
            <person name="Peto M."/>
            <person name="Grant D."/>
            <person name="Shu S."/>
            <person name="Goodstein D."/>
            <person name="Barry K."/>
            <person name="Futrell-Griggs M."/>
            <person name="Abernathy B."/>
            <person name="Du J."/>
            <person name="Tian Z."/>
            <person name="Zhu L."/>
            <person name="Gill N."/>
            <person name="Joshi T."/>
            <person name="Libault M."/>
            <person name="Sethuraman A."/>
            <person name="Zhang X.-C."/>
            <person name="Shinozaki K."/>
            <person name="Nguyen H.T."/>
            <person name="Wing R.A."/>
            <person name="Cregan P."/>
            <person name="Specht J."/>
            <person name="Grimwood J."/>
            <person name="Rokhsar D."/>
            <person name="Stacey G."/>
            <person name="Shoemaker R.C."/>
            <person name="Jackson S.A."/>
        </authorList>
    </citation>
    <scope>NUCLEOTIDE SEQUENCE [LARGE SCALE GENOMIC DNA]</scope>
    <source>
        <strain evidence="2">cv. Williams 82</strain>
        <tissue evidence="1">Callus</tissue>
    </source>
</reference>
<sequence>MFKHLPMCVFSSSVVVFCFTRLRCKNLEVLLPAAVEVWDMAETTSAFFSSSPAGDSSWREQGVEMRICCRMNHVHPR</sequence>
<reference evidence="1" key="3">
    <citation type="submission" date="2018-07" db="EMBL/GenBank/DDBJ databases">
        <title>WGS assembly of Glycine max.</title>
        <authorList>
            <person name="Schmutz J."/>
            <person name="Cannon S."/>
            <person name="Schlueter J."/>
            <person name="Ma J."/>
            <person name="Mitros T."/>
            <person name="Nelson W."/>
            <person name="Hyten D."/>
            <person name="Song Q."/>
            <person name="Thelen J."/>
            <person name="Cheng J."/>
            <person name="Xu D."/>
            <person name="Hellsten U."/>
            <person name="May G."/>
            <person name="Yu Y."/>
            <person name="Sakurai T."/>
            <person name="Umezawa T."/>
            <person name="Bhattacharyya M."/>
            <person name="Sandhu D."/>
            <person name="Valliyodan B."/>
            <person name="Lindquist E."/>
            <person name="Peto M."/>
            <person name="Grant D."/>
            <person name="Shu S."/>
            <person name="Goodstein D."/>
            <person name="Barry K."/>
            <person name="Futrell-Griggs M."/>
            <person name="Abernathy B."/>
            <person name="Du J."/>
            <person name="Tian Z."/>
            <person name="Zhu L."/>
            <person name="Gill N."/>
            <person name="Joshi T."/>
            <person name="Libault M."/>
            <person name="Sethuraman A."/>
            <person name="Zhang X."/>
            <person name="Shinozaki K."/>
            <person name="Nguyen H."/>
            <person name="Wing R."/>
            <person name="Cregan P."/>
            <person name="Specht J."/>
            <person name="Grimwood J."/>
            <person name="Rokhsar D."/>
            <person name="Stacey G."/>
            <person name="Shoemaker R."/>
            <person name="Jackson S."/>
        </authorList>
    </citation>
    <scope>NUCLEOTIDE SEQUENCE</scope>
    <source>
        <tissue evidence="1">Callus</tissue>
    </source>
</reference>
<dbReference type="EnsemblPlants" id="KRG89548">
    <property type="protein sequence ID" value="KRG89548"/>
    <property type="gene ID" value="GLYMA_20G030900"/>
</dbReference>
<name>K7N141_SOYBN</name>
<dbReference type="Proteomes" id="UP000008827">
    <property type="component" value="Chromosome 20"/>
</dbReference>
<keyword evidence="3" id="KW-1185">Reference proteome</keyword>